<feature type="transmembrane region" description="Helical" evidence="1">
    <location>
        <begin position="104"/>
        <end position="122"/>
    </location>
</feature>
<feature type="transmembrane region" description="Helical" evidence="1">
    <location>
        <begin position="158"/>
        <end position="180"/>
    </location>
</feature>
<proteinExistence type="predicted"/>
<dbReference type="AlphaFoldDB" id="A0A1I0QK53"/>
<keyword evidence="3" id="KW-1185">Reference proteome</keyword>
<keyword evidence="1" id="KW-1133">Transmembrane helix</keyword>
<dbReference type="InterPro" id="IPR045692">
    <property type="entry name" value="DUF6057"/>
</dbReference>
<evidence type="ECO:0008006" key="4">
    <source>
        <dbReference type="Google" id="ProtNLM"/>
    </source>
</evidence>
<dbReference type="Pfam" id="PF19529">
    <property type="entry name" value="DUF6057"/>
    <property type="match status" value="1"/>
</dbReference>
<organism evidence="2 3">
    <name type="scientific">Prevotella aff. ruminicola Tc2-24</name>
    <dbReference type="NCBI Taxonomy" id="81582"/>
    <lineage>
        <taxon>Bacteria</taxon>
        <taxon>Pseudomonadati</taxon>
        <taxon>Bacteroidota</taxon>
        <taxon>Bacteroidia</taxon>
        <taxon>Bacteroidales</taxon>
        <taxon>Prevotellaceae</taxon>
        <taxon>Prevotella</taxon>
    </lineage>
</organism>
<feature type="transmembrane region" description="Helical" evidence="1">
    <location>
        <begin position="74"/>
        <end position="92"/>
    </location>
</feature>
<feature type="transmembrane region" description="Helical" evidence="1">
    <location>
        <begin position="219"/>
        <end position="242"/>
    </location>
</feature>
<dbReference type="Proteomes" id="UP000199373">
    <property type="component" value="Unassembled WGS sequence"/>
</dbReference>
<accession>A0A1I0QK53</accession>
<name>A0A1I0QK53_9BACT</name>
<evidence type="ECO:0000313" key="3">
    <source>
        <dbReference type="Proteomes" id="UP000199373"/>
    </source>
</evidence>
<gene>
    <name evidence="2" type="ORF">SAMN04487850_2500</name>
</gene>
<feature type="transmembrane region" description="Helical" evidence="1">
    <location>
        <begin position="128"/>
        <end position="146"/>
    </location>
</feature>
<dbReference type="EMBL" id="FOIQ01000007">
    <property type="protein sequence ID" value="SEW27591.1"/>
    <property type="molecule type" value="Genomic_DNA"/>
</dbReference>
<evidence type="ECO:0000256" key="1">
    <source>
        <dbReference type="SAM" id="Phobius"/>
    </source>
</evidence>
<evidence type="ECO:0000313" key="2">
    <source>
        <dbReference type="EMBL" id="SEW27591.1"/>
    </source>
</evidence>
<feature type="transmembrane region" description="Helical" evidence="1">
    <location>
        <begin position="12"/>
        <end position="31"/>
    </location>
</feature>
<feature type="transmembrane region" description="Helical" evidence="1">
    <location>
        <begin position="186"/>
        <end position="207"/>
    </location>
</feature>
<keyword evidence="1" id="KW-0812">Transmembrane</keyword>
<protein>
    <recommendedName>
        <fullName evidence="4">Transmembrane protein</fullName>
    </recommendedName>
</protein>
<keyword evidence="1" id="KW-0472">Membrane</keyword>
<sequence>MLIRMRKSLSRYWKVGLTVLFGLAVFLFWQYRYPFVLAYQEQLQLFLFDDDYFCERMSEPGGLARYIAEFMVQFYNLVTIGAAVIALLFVLVQRLMWRLMSSKTDGSYLLSFLPVVLLWYAMGDESVMLTYVIALIMALSVALAWSRWFADGVLWKKFIVALVIIPMLYWLIGPMVLLVALMMMPWLVSVSAVVYALGLMLLSAHFLPFPMMRVMLGISYYRIPVTLPYMLMVIPVVAAFITWSSRMDWLKWKYMGPLSAGVLVLGLLFVPRGYDARKYGLIEYDYLVRVGDWNAIIQKAERQMPDLPMSVSATNLALGMTNQLGDRAFDFYQRGTGGLLPRFERNFATAQLTGEIYFHLGLVNTAQRFAFEAMEAIPNYNKSARVVKRLAETNLINGQYEVARKYLQMLEKTVFYRLWAQRTMAMLGDEKAINGHPLYGMLRQYRLQDDFLFSERELDKICGQLFIHNQQNMMAAQYLLMMPLLDGDVARFMNYAQYVQGKIAYNPRHCQEAIAFAFFQQRQQPPQGLVNQLTLQQMNEFARVYGSDKNSPALAQFKNTVWYYLTAGK</sequence>
<feature type="transmembrane region" description="Helical" evidence="1">
    <location>
        <begin position="254"/>
        <end position="270"/>
    </location>
</feature>
<reference evidence="2 3" key="1">
    <citation type="submission" date="2016-10" db="EMBL/GenBank/DDBJ databases">
        <authorList>
            <person name="de Groot N.N."/>
        </authorList>
    </citation>
    <scope>NUCLEOTIDE SEQUENCE [LARGE SCALE GENOMIC DNA]</scope>
    <source>
        <strain evidence="2 3">TC2-24</strain>
    </source>
</reference>